<dbReference type="Pfam" id="PF00106">
    <property type="entry name" value="adh_short"/>
    <property type="match status" value="1"/>
</dbReference>
<sequence>MSQKQHPLGTGFTAASTADDVLEGIDLSGKNVIVTGGHTGLGLETTRALSKVGASITVGSRNPDRAAPALAGIERVEVDRLDLLDPTSIDAFAARYLGSGRPLHILVNNAGIMAGPLFRDARGYESQFATNHLGHFQLTLALLPALRAAHGARVVNVTSGGHRLSDIRWDDPHFATGYDPMLAYGQSKTANVLFAVELDRRWAADGIRGYAVHPGIVVTTGLGPSRAEDGPAVSEGAQRAMGLIDDSGRPVIDPDRELKTPQQGAGTSVFAAASPLLTGIGGVYLKDNDISPLDTPRPIDFGAEQDIPSDVVPHALDPESARRLWELSERLLERRSQSVSVTAHPSG</sequence>
<dbReference type="SUPFAM" id="SSF51735">
    <property type="entry name" value="NAD(P)-binding Rossmann-fold domains"/>
    <property type="match status" value="1"/>
</dbReference>
<gene>
    <name evidence="3" type="ORF">GCM10023320_55460</name>
</gene>
<dbReference type="PANTHER" id="PTHR24320:SF148">
    <property type="entry name" value="NAD(P)-BINDING ROSSMANN-FOLD SUPERFAMILY PROTEIN"/>
    <property type="match status" value="1"/>
</dbReference>
<evidence type="ECO:0000256" key="1">
    <source>
        <dbReference type="ARBA" id="ARBA00006484"/>
    </source>
</evidence>
<protein>
    <submittedName>
        <fullName evidence="3">SDR family NAD(P)-dependent oxidoreductase</fullName>
    </submittedName>
</protein>
<evidence type="ECO:0000256" key="2">
    <source>
        <dbReference type="ARBA" id="ARBA00023002"/>
    </source>
</evidence>
<comment type="caution">
    <text evidence="3">The sequence shown here is derived from an EMBL/GenBank/DDBJ whole genome shotgun (WGS) entry which is preliminary data.</text>
</comment>
<reference evidence="4" key="1">
    <citation type="journal article" date="2019" name="Int. J. Syst. Evol. Microbiol.">
        <title>The Global Catalogue of Microorganisms (GCM) 10K type strain sequencing project: providing services to taxonomists for standard genome sequencing and annotation.</title>
        <authorList>
            <consortium name="The Broad Institute Genomics Platform"/>
            <consortium name="The Broad Institute Genome Sequencing Center for Infectious Disease"/>
            <person name="Wu L."/>
            <person name="Ma J."/>
        </authorList>
    </citation>
    <scope>NUCLEOTIDE SEQUENCE [LARGE SCALE GENOMIC DNA]</scope>
    <source>
        <strain evidence="4">JCM 18302</strain>
    </source>
</reference>
<dbReference type="Gene3D" id="3.40.50.720">
    <property type="entry name" value="NAD(P)-binding Rossmann-like Domain"/>
    <property type="match status" value="1"/>
</dbReference>
<dbReference type="PRINTS" id="PR00081">
    <property type="entry name" value="GDHRDH"/>
</dbReference>
<dbReference type="InterPro" id="IPR036291">
    <property type="entry name" value="NAD(P)-bd_dom_sf"/>
</dbReference>
<dbReference type="RefSeq" id="WP_345608655.1">
    <property type="nucleotide sequence ID" value="NZ_BAABJO010000024.1"/>
</dbReference>
<accession>A0ABP9NR11</accession>
<keyword evidence="4" id="KW-1185">Reference proteome</keyword>
<dbReference type="InterPro" id="IPR002347">
    <property type="entry name" value="SDR_fam"/>
</dbReference>
<dbReference type="EMBL" id="BAABJO010000024">
    <property type="protein sequence ID" value="GAA5131759.1"/>
    <property type="molecule type" value="Genomic_DNA"/>
</dbReference>
<name>A0ABP9NR11_9PSEU</name>
<dbReference type="PANTHER" id="PTHR24320">
    <property type="entry name" value="RETINOL DEHYDROGENASE"/>
    <property type="match status" value="1"/>
</dbReference>
<comment type="similarity">
    <text evidence="1">Belongs to the short-chain dehydrogenases/reductases (SDR) family.</text>
</comment>
<evidence type="ECO:0000313" key="3">
    <source>
        <dbReference type="EMBL" id="GAA5131759.1"/>
    </source>
</evidence>
<proteinExistence type="inferred from homology"/>
<keyword evidence="2" id="KW-0560">Oxidoreductase</keyword>
<evidence type="ECO:0000313" key="4">
    <source>
        <dbReference type="Proteomes" id="UP001500804"/>
    </source>
</evidence>
<organism evidence="3 4">
    <name type="scientific">Pseudonocardia adelaidensis</name>
    <dbReference type="NCBI Taxonomy" id="648754"/>
    <lineage>
        <taxon>Bacteria</taxon>
        <taxon>Bacillati</taxon>
        <taxon>Actinomycetota</taxon>
        <taxon>Actinomycetes</taxon>
        <taxon>Pseudonocardiales</taxon>
        <taxon>Pseudonocardiaceae</taxon>
        <taxon>Pseudonocardia</taxon>
    </lineage>
</organism>
<dbReference type="Proteomes" id="UP001500804">
    <property type="component" value="Unassembled WGS sequence"/>
</dbReference>